<dbReference type="AlphaFoldDB" id="U5QG53"/>
<accession>U5QG53</accession>
<feature type="transmembrane region" description="Helical" evidence="6">
    <location>
        <begin position="300"/>
        <end position="318"/>
    </location>
</feature>
<evidence type="ECO:0000256" key="6">
    <source>
        <dbReference type="RuleBase" id="RU363041"/>
    </source>
</evidence>
<comment type="similarity">
    <text evidence="2 6">Belongs to the 4-toluene sulfonate uptake permease (TSUP) (TC 2.A.102) family.</text>
</comment>
<evidence type="ECO:0000256" key="3">
    <source>
        <dbReference type="ARBA" id="ARBA00022692"/>
    </source>
</evidence>
<dbReference type="InterPro" id="IPR002781">
    <property type="entry name" value="TM_pro_TauE-like"/>
</dbReference>
<dbReference type="eggNOG" id="COG0730">
    <property type="taxonomic scope" value="Bacteria"/>
</dbReference>
<evidence type="ECO:0000313" key="8">
    <source>
        <dbReference type="Proteomes" id="UP000017396"/>
    </source>
</evidence>
<keyword evidence="5 6" id="KW-0472">Membrane</keyword>
<feature type="transmembrane region" description="Helical" evidence="6">
    <location>
        <begin position="197"/>
        <end position="221"/>
    </location>
</feature>
<dbReference type="GO" id="GO:0005886">
    <property type="term" value="C:plasma membrane"/>
    <property type="evidence" value="ECO:0007669"/>
    <property type="project" value="UniProtKB-SubCell"/>
</dbReference>
<protein>
    <recommendedName>
        <fullName evidence="6">Probable membrane transporter protein</fullName>
    </recommendedName>
</protein>
<sequence>MPDRWRSARCSGGSSISPAHGICRSGCWRWCCLCEEYLRWNLPVSELRPDIPPSVPVSADHRPRLAFLYSLPIGALGGLIGLGGAEFRLPVLVGPLGYAAGQAVPLNLAVSLVTVLASLAIRSGTLSFASVVPLLPVVSSLVGGAVVTAFWGASLAGRLSNEQLERVILVLLVVIGVALVVEGLLPSQLPAFLPPDLGWRVAAGVAFGLVIGLVSSLLGVAGGEIIIPTLVFAFGADIKSAGTASLLVSLPTVLVGVLKYNSRGAFAKREVFGQMVIPMGIGSVVGAVVGGLLVGAVSASALKVGLGIILNISAWRVFRSKHGKG</sequence>
<dbReference type="OrthoDB" id="5366030at2"/>
<gene>
    <name evidence="7" type="ORF">GKIL_1696</name>
</gene>
<comment type="subcellular location">
    <subcellularLocation>
        <location evidence="6">Cell membrane</location>
        <topology evidence="6">Multi-pass membrane protein</topology>
    </subcellularLocation>
    <subcellularLocation>
        <location evidence="1">Membrane</location>
        <topology evidence="1">Multi-pass membrane protein</topology>
    </subcellularLocation>
</comment>
<keyword evidence="4 6" id="KW-1133">Transmembrane helix</keyword>
<feature type="transmembrane region" description="Helical" evidence="6">
    <location>
        <begin position="241"/>
        <end position="260"/>
    </location>
</feature>
<evidence type="ECO:0000256" key="2">
    <source>
        <dbReference type="ARBA" id="ARBA00009142"/>
    </source>
</evidence>
<evidence type="ECO:0000256" key="4">
    <source>
        <dbReference type="ARBA" id="ARBA00022989"/>
    </source>
</evidence>
<dbReference type="InterPro" id="IPR051598">
    <property type="entry name" value="TSUP/Inactive_protease-like"/>
</dbReference>
<feature type="transmembrane region" description="Helical" evidence="6">
    <location>
        <begin position="66"/>
        <end position="85"/>
    </location>
</feature>
<dbReference type="Proteomes" id="UP000017396">
    <property type="component" value="Chromosome"/>
</dbReference>
<dbReference type="PANTHER" id="PTHR43701:SF2">
    <property type="entry name" value="MEMBRANE TRANSPORTER PROTEIN YJNA-RELATED"/>
    <property type="match status" value="1"/>
</dbReference>
<dbReference type="Pfam" id="PF01925">
    <property type="entry name" value="TauE"/>
    <property type="match status" value="2"/>
</dbReference>
<evidence type="ECO:0000313" key="7">
    <source>
        <dbReference type="EMBL" id="AGY57942.1"/>
    </source>
</evidence>
<dbReference type="KEGG" id="glj:GKIL_1696"/>
<evidence type="ECO:0000256" key="5">
    <source>
        <dbReference type="ARBA" id="ARBA00023136"/>
    </source>
</evidence>
<name>U5QG53_GLOK1</name>
<organism evidence="7 8">
    <name type="scientific">Gloeobacter kilaueensis (strain ATCC BAA-2537 / CCAP 1431/1 / ULC 316 / JS1)</name>
    <dbReference type="NCBI Taxonomy" id="1183438"/>
    <lineage>
        <taxon>Bacteria</taxon>
        <taxon>Bacillati</taxon>
        <taxon>Cyanobacteriota</taxon>
        <taxon>Cyanophyceae</taxon>
        <taxon>Gloeobacterales</taxon>
        <taxon>Gloeobacteraceae</taxon>
        <taxon>Gloeobacter</taxon>
    </lineage>
</organism>
<keyword evidence="6" id="KW-1003">Cell membrane</keyword>
<evidence type="ECO:0000256" key="1">
    <source>
        <dbReference type="ARBA" id="ARBA00004141"/>
    </source>
</evidence>
<dbReference type="HOGENOM" id="CLU_070574_0_0_3"/>
<proteinExistence type="inferred from homology"/>
<feature type="transmembrane region" description="Helical" evidence="6">
    <location>
        <begin position="97"/>
        <end position="119"/>
    </location>
</feature>
<dbReference type="PATRIC" id="fig|1183438.3.peg.1669"/>
<feature type="transmembrane region" description="Helical" evidence="6">
    <location>
        <begin position="272"/>
        <end position="294"/>
    </location>
</feature>
<dbReference type="STRING" id="1183438.GKIL_1696"/>
<dbReference type="PANTHER" id="PTHR43701">
    <property type="entry name" value="MEMBRANE TRANSPORTER PROTEIN MJ0441-RELATED"/>
    <property type="match status" value="1"/>
</dbReference>
<feature type="transmembrane region" description="Helical" evidence="6">
    <location>
        <begin position="131"/>
        <end position="154"/>
    </location>
</feature>
<feature type="transmembrane region" description="Helical" evidence="6">
    <location>
        <begin position="166"/>
        <end position="185"/>
    </location>
</feature>
<keyword evidence="3 6" id="KW-0812">Transmembrane</keyword>
<keyword evidence="8" id="KW-1185">Reference proteome</keyword>
<reference evidence="7 8" key="1">
    <citation type="journal article" date="2013" name="PLoS ONE">
        <title>Cultivation and Complete Genome Sequencing of Gloeobacter kilaueensis sp. nov., from a Lava Cave in Kilauea Caldera, Hawai'i.</title>
        <authorList>
            <person name="Saw J.H."/>
            <person name="Schatz M."/>
            <person name="Brown M.V."/>
            <person name="Kunkel D.D."/>
            <person name="Foster J.S."/>
            <person name="Shick H."/>
            <person name="Christensen S."/>
            <person name="Hou S."/>
            <person name="Wan X."/>
            <person name="Donachie S.P."/>
        </authorList>
    </citation>
    <scope>NUCLEOTIDE SEQUENCE [LARGE SCALE GENOMIC DNA]</scope>
    <source>
        <strain evidence="8">JS</strain>
    </source>
</reference>
<dbReference type="EMBL" id="CP003587">
    <property type="protein sequence ID" value="AGY57942.1"/>
    <property type="molecule type" value="Genomic_DNA"/>
</dbReference>